<evidence type="ECO:0000313" key="3">
    <source>
        <dbReference type="Proteomes" id="UP000536640"/>
    </source>
</evidence>
<dbReference type="AlphaFoldDB" id="A0A840R862"/>
<dbReference type="Proteomes" id="UP000536640">
    <property type="component" value="Unassembled WGS sequence"/>
</dbReference>
<feature type="signal peptide" evidence="1">
    <location>
        <begin position="1"/>
        <end position="26"/>
    </location>
</feature>
<organism evidence="2 3">
    <name type="scientific">Zhongshania antarctica</name>
    <dbReference type="NCBI Taxonomy" id="641702"/>
    <lineage>
        <taxon>Bacteria</taxon>
        <taxon>Pseudomonadati</taxon>
        <taxon>Pseudomonadota</taxon>
        <taxon>Gammaproteobacteria</taxon>
        <taxon>Cellvibrionales</taxon>
        <taxon>Spongiibacteraceae</taxon>
        <taxon>Zhongshania</taxon>
    </lineage>
</organism>
<keyword evidence="3" id="KW-1185">Reference proteome</keyword>
<name>A0A840R862_9GAMM</name>
<dbReference type="RefSeq" id="WP_184463956.1">
    <property type="nucleotide sequence ID" value="NZ_JACHHW010000007.1"/>
</dbReference>
<protein>
    <recommendedName>
        <fullName evidence="4">Secreted protein</fullName>
    </recommendedName>
</protein>
<gene>
    <name evidence="2" type="ORF">HNQ57_002813</name>
</gene>
<keyword evidence="1" id="KW-0732">Signal</keyword>
<dbReference type="EMBL" id="JACHHW010000007">
    <property type="protein sequence ID" value="MBB5188531.1"/>
    <property type="molecule type" value="Genomic_DNA"/>
</dbReference>
<sequence length="94" mass="10484">MRKYSRVCLLRLLAVVLFASPFQLLAAEESELPVVKLSPQIRSSAAQDEGYSELGCEQLSGVKAESAAQQRALATRKQQCLQQYRQFIPNTGLR</sequence>
<reference evidence="2 3" key="1">
    <citation type="submission" date="2020-08" db="EMBL/GenBank/DDBJ databases">
        <title>Genomic Encyclopedia of Type Strains, Phase IV (KMG-IV): sequencing the most valuable type-strain genomes for metagenomic binning, comparative biology and taxonomic classification.</title>
        <authorList>
            <person name="Goeker M."/>
        </authorList>
    </citation>
    <scope>NUCLEOTIDE SEQUENCE [LARGE SCALE GENOMIC DNA]</scope>
    <source>
        <strain evidence="2 3">DSM 25701</strain>
    </source>
</reference>
<proteinExistence type="predicted"/>
<evidence type="ECO:0000256" key="1">
    <source>
        <dbReference type="SAM" id="SignalP"/>
    </source>
</evidence>
<evidence type="ECO:0000313" key="2">
    <source>
        <dbReference type="EMBL" id="MBB5188531.1"/>
    </source>
</evidence>
<accession>A0A840R862</accession>
<comment type="caution">
    <text evidence="2">The sequence shown here is derived from an EMBL/GenBank/DDBJ whole genome shotgun (WGS) entry which is preliminary data.</text>
</comment>
<feature type="chain" id="PRO_5032822512" description="Secreted protein" evidence="1">
    <location>
        <begin position="27"/>
        <end position="94"/>
    </location>
</feature>
<evidence type="ECO:0008006" key="4">
    <source>
        <dbReference type="Google" id="ProtNLM"/>
    </source>
</evidence>